<feature type="transmembrane region" description="Helical" evidence="5">
    <location>
        <begin position="141"/>
        <end position="170"/>
    </location>
</feature>
<reference evidence="6 7" key="1">
    <citation type="submission" date="2019-07" db="EMBL/GenBank/DDBJ databases">
        <title>Draft genome assembly of a fouling barnacle, Amphibalanus amphitrite (Darwin, 1854): The first reference genome for Thecostraca.</title>
        <authorList>
            <person name="Kim W."/>
        </authorList>
    </citation>
    <scope>NUCLEOTIDE SEQUENCE [LARGE SCALE GENOMIC DNA]</scope>
    <source>
        <strain evidence="6">SNU_AA5</strain>
        <tissue evidence="6">Soma without cirri and trophi</tissue>
    </source>
</reference>
<dbReference type="EMBL" id="VIIS01000206">
    <property type="protein sequence ID" value="KAF0311915.1"/>
    <property type="molecule type" value="Genomic_DNA"/>
</dbReference>
<dbReference type="PANTHER" id="PTHR10924">
    <property type="entry name" value="MAJOR FACILITATOR SUPERFAMILY PROTEIN-RELATED"/>
    <property type="match status" value="1"/>
</dbReference>
<comment type="caution">
    <text evidence="6">The sequence shown here is derived from an EMBL/GenBank/DDBJ whole genome shotgun (WGS) entry which is preliminary data.</text>
</comment>
<evidence type="ECO:0000313" key="7">
    <source>
        <dbReference type="Proteomes" id="UP000440578"/>
    </source>
</evidence>
<feature type="transmembrane region" description="Helical" evidence="5">
    <location>
        <begin position="321"/>
        <end position="339"/>
    </location>
</feature>
<dbReference type="EMBL" id="VIIS01000206">
    <property type="protein sequence ID" value="KAF0311916.1"/>
    <property type="molecule type" value="Genomic_DNA"/>
</dbReference>
<dbReference type="InterPro" id="IPR011701">
    <property type="entry name" value="MFS"/>
</dbReference>
<dbReference type="SUPFAM" id="SSF103473">
    <property type="entry name" value="MFS general substrate transporter"/>
    <property type="match status" value="1"/>
</dbReference>
<name>A0A6A4WWN4_AMPAM</name>
<dbReference type="GO" id="GO:0016020">
    <property type="term" value="C:membrane"/>
    <property type="evidence" value="ECO:0007669"/>
    <property type="project" value="UniProtKB-SubCell"/>
</dbReference>
<comment type="subcellular location">
    <subcellularLocation>
        <location evidence="1">Membrane</location>
        <topology evidence="1">Multi-pass membrane protein</topology>
    </subcellularLocation>
</comment>
<feature type="transmembrane region" description="Helical" evidence="5">
    <location>
        <begin position="46"/>
        <end position="66"/>
    </location>
</feature>
<evidence type="ECO:0000256" key="2">
    <source>
        <dbReference type="ARBA" id="ARBA00022692"/>
    </source>
</evidence>
<dbReference type="AlphaFoldDB" id="A0A6A4WWN4"/>
<accession>A0A6A4WWN4</accession>
<gene>
    <name evidence="6" type="primary">dirc2_2</name>
    <name evidence="6" type="ORF">FJT64_017313</name>
</gene>
<keyword evidence="3 5" id="KW-1133">Transmembrane helix</keyword>
<dbReference type="Proteomes" id="UP000440578">
    <property type="component" value="Unassembled WGS sequence"/>
</dbReference>
<feature type="transmembrane region" description="Helical" evidence="5">
    <location>
        <begin position="451"/>
        <end position="470"/>
    </location>
</feature>
<dbReference type="InterPro" id="IPR049680">
    <property type="entry name" value="FLVCR1-2_SLC49-like"/>
</dbReference>
<evidence type="ECO:0000256" key="4">
    <source>
        <dbReference type="ARBA" id="ARBA00023136"/>
    </source>
</evidence>
<dbReference type="InterPro" id="IPR036259">
    <property type="entry name" value="MFS_trans_sf"/>
</dbReference>
<keyword evidence="7" id="KW-1185">Reference proteome</keyword>
<dbReference type="PANTHER" id="PTHR10924:SF27">
    <property type="entry name" value="SOLUTE CARRIER FAMILY 49 MEMBER 4"/>
    <property type="match status" value="1"/>
</dbReference>
<evidence type="ECO:0000256" key="5">
    <source>
        <dbReference type="SAM" id="Phobius"/>
    </source>
</evidence>
<organism evidence="6 7">
    <name type="scientific">Amphibalanus amphitrite</name>
    <name type="common">Striped barnacle</name>
    <name type="synonym">Balanus amphitrite</name>
    <dbReference type="NCBI Taxonomy" id="1232801"/>
    <lineage>
        <taxon>Eukaryota</taxon>
        <taxon>Metazoa</taxon>
        <taxon>Ecdysozoa</taxon>
        <taxon>Arthropoda</taxon>
        <taxon>Crustacea</taxon>
        <taxon>Multicrustacea</taxon>
        <taxon>Cirripedia</taxon>
        <taxon>Thoracica</taxon>
        <taxon>Thoracicalcarea</taxon>
        <taxon>Balanomorpha</taxon>
        <taxon>Balanoidea</taxon>
        <taxon>Balanidae</taxon>
        <taxon>Amphibalaninae</taxon>
        <taxon>Amphibalanus</taxon>
    </lineage>
</organism>
<dbReference type="OrthoDB" id="6360613at2759"/>
<keyword evidence="2 5" id="KW-0812">Transmembrane</keyword>
<evidence type="ECO:0000256" key="1">
    <source>
        <dbReference type="ARBA" id="ARBA00004141"/>
    </source>
</evidence>
<evidence type="ECO:0000313" key="6">
    <source>
        <dbReference type="EMBL" id="KAF0311916.1"/>
    </source>
</evidence>
<feature type="transmembrane region" description="Helical" evidence="5">
    <location>
        <begin position="86"/>
        <end position="106"/>
    </location>
</feature>
<dbReference type="Gene3D" id="1.20.1250.20">
    <property type="entry name" value="MFS general substrate transporter like domains"/>
    <property type="match status" value="1"/>
</dbReference>
<protein>
    <submittedName>
        <fullName evidence="6">Disrupted in renal carcinoma protein 2</fullName>
    </submittedName>
</protein>
<feature type="transmembrane region" description="Helical" evidence="5">
    <location>
        <begin position="416"/>
        <end position="439"/>
    </location>
</feature>
<feature type="transmembrane region" description="Helical" evidence="5">
    <location>
        <begin position="359"/>
        <end position="377"/>
    </location>
</feature>
<sequence>MQISMKYGSAVMVVNADMESADSDRRPLLAPAGAAPPVVKTYKRRWYILAVYSALGFMQCAIWNTWGPITEAALVAFPGWGELTISSLTNVALIAFIVFMAPYCWLLDKKGVRPAVVLMAACLAVGTALRCITLQQPFFNIFAFVASVLTGVAGIMAMAAPPYISAMWFAPHQRTTATGVPNVLNQLGMSGSFLLGPLVVAQPSKNPPPGPPSNTTGNVTGVATALAANLAGAAESLLDESARWIGVVSSNVTNGTHPTPAELRSDIMDLMYIDAGICLVLFVMTLAYFPSRPPLPPSISASTNTVTFREGLGMAFRHPDLICIVLAYSLSQGVMGAWFGILDINVRPLGVTENEASMMGMWAGICCCAFALVVARLTDMFRGHIKATIIGLLVVGLAHWCWLLAIVAGWAPFSNVHLFCAVLVAICCTYAASPLLFEYASEVSYPIPEDVVGATMSFTFNLVGMLYLLFFLNKRLAEQTVWLNYCLVVATAIPIVLMLRTKSVYRRSAVDDASVTAAITESVSGYQPL</sequence>
<evidence type="ECO:0000256" key="3">
    <source>
        <dbReference type="ARBA" id="ARBA00022989"/>
    </source>
</evidence>
<dbReference type="GO" id="GO:0022857">
    <property type="term" value="F:transmembrane transporter activity"/>
    <property type="evidence" value="ECO:0007669"/>
    <property type="project" value="InterPro"/>
</dbReference>
<proteinExistence type="predicted"/>
<feature type="transmembrane region" description="Helical" evidence="5">
    <location>
        <begin position="482"/>
        <end position="499"/>
    </location>
</feature>
<feature type="transmembrane region" description="Helical" evidence="5">
    <location>
        <begin position="270"/>
        <end position="289"/>
    </location>
</feature>
<feature type="transmembrane region" description="Helical" evidence="5">
    <location>
        <begin position="389"/>
        <end position="410"/>
    </location>
</feature>
<dbReference type="Pfam" id="PF07690">
    <property type="entry name" value="MFS_1"/>
    <property type="match status" value="1"/>
</dbReference>
<keyword evidence="4 5" id="KW-0472">Membrane</keyword>